<feature type="signal peptide" evidence="2">
    <location>
        <begin position="1"/>
        <end position="25"/>
    </location>
</feature>
<accession>A0A091BCJ4</accession>
<sequence>MAHSLYRLVLVLALALTAQEVAAQAAPVVVPVAVQVTAPTASGGLQGIATYQATTGTGSAANTAYYSRAVAFSEQQVANAARARVAGPSAAVGAVAISAAILAAGYLLDAYTGQINSSPAVPPAPLGPQSWQLQMTPPVYFSTHSGAVGYTMNDGNTISAYCCSGNPATQATYYATPYGSATLLLVPTPAGAVNGATGVAAVPATDAQVAQAIRNNPNTWPELWTDPATGGVVNSQPVQDQATALRNELAAQAGIDPNTLPVPELSEAAENGQSDNQPTAWPSFCAWASKVCNFVDWMKQEPEDVDGDLPLPEKNIAATSGWTSGLGEGTCPPPIALTLSTGSYSLPLNAVCSFASQARTLILLFAALSAAYILAGAKSA</sequence>
<dbReference type="AlphaFoldDB" id="A0A091BCJ4"/>
<evidence type="ECO:0000256" key="2">
    <source>
        <dbReference type="SAM" id="SignalP"/>
    </source>
</evidence>
<feature type="region of interest" description="Disordered" evidence="1">
    <location>
        <begin position="256"/>
        <end position="277"/>
    </location>
</feature>
<proteinExistence type="predicted"/>
<dbReference type="Proteomes" id="UP000029385">
    <property type="component" value="Unassembled WGS sequence"/>
</dbReference>
<feature type="chain" id="PRO_5001869664" evidence="2">
    <location>
        <begin position="26"/>
        <end position="380"/>
    </location>
</feature>
<gene>
    <name evidence="3" type="ORF">N789_14655</name>
</gene>
<reference evidence="3 4" key="1">
    <citation type="submission" date="2013-09" db="EMBL/GenBank/DDBJ databases">
        <title>Genome sequencing of Arenimonas oryziterrae.</title>
        <authorList>
            <person name="Chen F."/>
            <person name="Wang G."/>
        </authorList>
    </citation>
    <scope>NUCLEOTIDE SEQUENCE [LARGE SCALE GENOMIC DNA]</scope>
    <source>
        <strain evidence="3 4">YC6267</strain>
    </source>
</reference>
<evidence type="ECO:0000313" key="3">
    <source>
        <dbReference type="EMBL" id="KFN42140.1"/>
    </source>
</evidence>
<dbReference type="OrthoDB" id="6713686at2"/>
<evidence type="ECO:0000256" key="1">
    <source>
        <dbReference type="SAM" id="MobiDB-lite"/>
    </source>
</evidence>
<dbReference type="NCBIfam" id="NF041109">
    <property type="entry name" value="VF_TspB_C_term"/>
    <property type="match status" value="1"/>
</dbReference>
<dbReference type="RefSeq" id="WP_034219371.1">
    <property type="nucleotide sequence ID" value="NZ_AVCI01000016.1"/>
</dbReference>
<dbReference type="eggNOG" id="ENOG5033NEX">
    <property type="taxonomic scope" value="Bacteria"/>
</dbReference>
<protein>
    <submittedName>
        <fullName evidence="3">Uncharacterized protein</fullName>
    </submittedName>
</protein>
<comment type="caution">
    <text evidence="3">The sequence shown here is derived from an EMBL/GenBank/DDBJ whole genome shotgun (WGS) entry which is preliminary data.</text>
</comment>
<evidence type="ECO:0000313" key="4">
    <source>
        <dbReference type="Proteomes" id="UP000029385"/>
    </source>
</evidence>
<keyword evidence="4" id="KW-1185">Reference proteome</keyword>
<dbReference type="PATRIC" id="fig|1121015.4.peg.2392"/>
<name>A0A091BCJ4_9GAMM</name>
<dbReference type="EMBL" id="AVCI01000016">
    <property type="protein sequence ID" value="KFN42140.1"/>
    <property type="molecule type" value="Genomic_DNA"/>
</dbReference>
<organism evidence="3 4">
    <name type="scientific">Arenimonas oryziterrae DSM 21050 = YC6267</name>
    <dbReference type="NCBI Taxonomy" id="1121015"/>
    <lineage>
        <taxon>Bacteria</taxon>
        <taxon>Pseudomonadati</taxon>
        <taxon>Pseudomonadota</taxon>
        <taxon>Gammaproteobacteria</taxon>
        <taxon>Lysobacterales</taxon>
        <taxon>Lysobacteraceae</taxon>
        <taxon>Arenimonas</taxon>
    </lineage>
</organism>
<keyword evidence="2" id="KW-0732">Signal</keyword>